<evidence type="ECO:0000259" key="6">
    <source>
        <dbReference type="Pfam" id="PF25973"/>
    </source>
</evidence>
<dbReference type="InterPro" id="IPR006143">
    <property type="entry name" value="RND_pump_MFP"/>
</dbReference>
<feature type="domain" description="CzcB-like barrel-sandwich hybrid" evidence="6">
    <location>
        <begin position="74"/>
        <end position="212"/>
    </location>
</feature>
<dbReference type="NCBIfam" id="TIGR01730">
    <property type="entry name" value="RND_mfp"/>
    <property type="match status" value="1"/>
</dbReference>
<dbReference type="PANTHER" id="PTHR30097:SF4">
    <property type="entry name" value="SLR6042 PROTEIN"/>
    <property type="match status" value="1"/>
</dbReference>
<keyword evidence="3" id="KW-0175">Coiled coil</keyword>
<sequence length="365" mass="39843">MQTLQKHILKGIAISIIGLGISCSNHSTPVAPEKFAITDSLLNRLLIDTVEQAKGKTNLIFSAKITANEEKRSELFPMVSGTISRVGVRLGDQVSSGQTLATVQSAEMAGFDKEVIAADAELNNAARALKQAEQLYQSGLSSAKELEEAQNDFRIKKAEVKRSNAVLKLNGGSKNGSYAIKSPINGFVIEKNVTDHMQLRSDNDKSLFTIADLSKVWAMINIYESDISRIKTGDEVSLTTLSYPEQTFKGKIDKLYSLIDQESKVMNARVVINNPDFLLKPGMLGTVSVSASSGTSLPVLNSRAVIFDDNKNYVLVLGSDRKVRIQEIEIGRKTADKVYISKGLNAGDHIIASKQVFLFESLKSQ</sequence>
<dbReference type="InterPro" id="IPR058627">
    <property type="entry name" value="MdtA-like_C"/>
</dbReference>
<dbReference type="Gene3D" id="1.10.287.470">
    <property type="entry name" value="Helix hairpin bin"/>
    <property type="match status" value="1"/>
</dbReference>
<keyword evidence="2" id="KW-0813">Transport</keyword>
<dbReference type="Gene3D" id="2.40.50.100">
    <property type="match status" value="1"/>
</dbReference>
<evidence type="ECO:0000259" key="5">
    <source>
        <dbReference type="Pfam" id="PF25967"/>
    </source>
</evidence>
<accession>A0A1H9QXH0</accession>
<dbReference type="Gene3D" id="2.40.420.20">
    <property type="match status" value="1"/>
</dbReference>
<dbReference type="GO" id="GO:0060003">
    <property type="term" value="P:copper ion export"/>
    <property type="evidence" value="ECO:0007669"/>
    <property type="project" value="TreeGrafter"/>
</dbReference>
<proteinExistence type="inferred from homology"/>
<dbReference type="RefSeq" id="WP_090884585.1">
    <property type="nucleotide sequence ID" value="NZ_FOGG01000013.1"/>
</dbReference>
<keyword evidence="8" id="KW-1185">Reference proteome</keyword>
<dbReference type="Proteomes" id="UP000199572">
    <property type="component" value="Unassembled WGS sequence"/>
</dbReference>
<dbReference type="PANTHER" id="PTHR30097">
    <property type="entry name" value="CATION EFFLUX SYSTEM PROTEIN CUSB"/>
    <property type="match status" value="1"/>
</dbReference>
<dbReference type="AlphaFoldDB" id="A0A1H9QXH0"/>
<feature type="domain" description="CusB-like beta-barrel" evidence="4">
    <location>
        <begin position="215"/>
        <end position="292"/>
    </location>
</feature>
<organism evidence="7 8">
    <name type="scientific">Pedobacter rhizosphaerae</name>
    <dbReference type="NCBI Taxonomy" id="390241"/>
    <lineage>
        <taxon>Bacteria</taxon>
        <taxon>Pseudomonadati</taxon>
        <taxon>Bacteroidota</taxon>
        <taxon>Sphingobacteriia</taxon>
        <taxon>Sphingobacteriales</taxon>
        <taxon>Sphingobacteriaceae</taxon>
        <taxon>Pedobacter</taxon>
    </lineage>
</organism>
<dbReference type="SUPFAM" id="SSF111369">
    <property type="entry name" value="HlyD-like secretion proteins"/>
    <property type="match status" value="1"/>
</dbReference>
<dbReference type="Pfam" id="PF25973">
    <property type="entry name" value="BSH_CzcB"/>
    <property type="match status" value="1"/>
</dbReference>
<name>A0A1H9QXH0_9SPHI</name>
<dbReference type="Gene3D" id="2.40.30.170">
    <property type="match status" value="1"/>
</dbReference>
<feature type="domain" description="Multidrug resistance protein MdtA-like C-terminal permuted SH3" evidence="5">
    <location>
        <begin position="310"/>
        <end position="353"/>
    </location>
</feature>
<dbReference type="OrthoDB" id="9806939at2"/>
<dbReference type="EMBL" id="FOGG01000013">
    <property type="protein sequence ID" value="SER65162.1"/>
    <property type="molecule type" value="Genomic_DNA"/>
</dbReference>
<dbReference type="InterPro" id="IPR058792">
    <property type="entry name" value="Beta-barrel_RND_2"/>
</dbReference>
<dbReference type="InterPro" id="IPR058647">
    <property type="entry name" value="BSH_CzcB-like"/>
</dbReference>
<protein>
    <submittedName>
        <fullName evidence="7">Membrane fusion protein, cobalt-zinc-cadmium efflux system</fullName>
    </submittedName>
</protein>
<dbReference type="GO" id="GO:0030313">
    <property type="term" value="C:cell envelope"/>
    <property type="evidence" value="ECO:0007669"/>
    <property type="project" value="TreeGrafter"/>
</dbReference>
<dbReference type="PROSITE" id="PS51257">
    <property type="entry name" value="PROKAR_LIPOPROTEIN"/>
    <property type="match status" value="1"/>
</dbReference>
<evidence type="ECO:0000256" key="1">
    <source>
        <dbReference type="ARBA" id="ARBA00009477"/>
    </source>
</evidence>
<feature type="coiled-coil region" evidence="3">
    <location>
        <begin position="115"/>
        <end position="163"/>
    </location>
</feature>
<evidence type="ECO:0000259" key="4">
    <source>
        <dbReference type="Pfam" id="PF25954"/>
    </source>
</evidence>
<comment type="similarity">
    <text evidence="1">Belongs to the membrane fusion protein (MFP) (TC 8.A.1) family.</text>
</comment>
<dbReference type="GO" id="GO:0015679">
    <property type="term" value="P:plasma membrane copper ion transport"/>
    <property type="evidence" value="ECO:0007669"/>
    <property type="project" value="TreeGrafter"/>
</dbReference>
<dbReference type="Pfam" id="PF25967">
    <property type="entry name" value="RND-MFP_C"/>
    <property type="match status" value="1"/>
</dbReference>
<evidence type="ECO:0000256" key="2">
    <source>
        <dbReference type="ARBA" id="ARBA00022448"/>
    </source>
</evidence>
<evidence type="ECO:0000313" key="8">
    <source>
        <dbReference type="Proteomes" id="UP000199572"/>
    </source>
</evidence>
<evidence type="ECO:0000256" key="3">
    <source>
        <dbReference type="SAM" id="Coils"/>
    </source>
</evidence>
<reference evidence="7 8" key="1">
    <citation type="submission" date="2016-10" db="EMBL/GenBank/DDBJ databases">
        <authorList>
            <person name="de Groot N.N."/>
        </authorList>
    </citation>
    <scope>NUCLEOTIDE SEQUENCE [LARGE SCALE GENOMIC DNA]</scope>
    <source>
        <strain evidence="7 8">DSM 18610</strain>
    </source>
</reference>
<dbReference type="GO" id="GO:0022857">
    <property type="term" value="F:transmembrane transporter activity"/>
    <property type="evidence" value="ECO:0007669"/>
    <property type="project" value="InterPro"/>
</dbReference>
<dbReference type="GO" id="GO:0016020">
    <property type="term" value="C:membrane"/>
    <property type="evidence" value="ECO:0007669"/>
    <property type="project" value="InterPro"/>
</dbReference>
<dbReference type="STRING" id="390241.SAMN04488023_11330"/>
<gene>
    <name evidence="7" type="ORF">SAMN04488023_11330</name>
</gene>
<dbReference type="InterPro" id="IPR051909">
    <property type="entry name" value="MFP_Cation_Efflux"/>
</dbReference>
<dbReference type="FunFam" id="2.40.30.170:FF:000010">
    <property type="entry name" value="Efflux RND transporter periplasmic adaptor subunit"/>
    <property type="match status" value="1"/>
</dbReference>
<evidence type="ECO:0000313" key="7">
    <source>
        <dbReference type="EMBL" id="SER65162.1"/>
    </source>
</evidence>
<dbReference type="Pfam" id="PF25954">
    <property type="entry name" value="Beta-barrel_RND_2"/>
    <property type="match status" value="1"/>
</dbReference>